<dbReference type="Proteomes" id="UP000281955">
    <property type="component" value="Unassembled WGS sequence"/>
</dbReference>
<dbReference type="RefSeq" id="WP_121192932.1">
    <property type="nucleotide sequence ID" value="NZ_RBWV01000010.1"/>
</dbReference>
<evidence type="ECO:0000313" key="2">
    <source>
        <dbReference type="Proteomes" id="UP000281955"/>
    </source>
</evidence>
<protein>
    <submittedName>
        <fullName evidence="1">Uncharacterized protein</fullName>
    </submittedName>
</protein>
<organism evidence="1 2">
    <name type="scientific">Motilibacter peucedani</name>
    <dbReference type="NCBI Taxonomy" id="598650"/>
    <lineage>
        <taxon>Bacteria</taxon>
        <taxon>Bacillati</taxon>
        <taxon>Actinomycetota</taxon>
        <taxon>Actinomycetes</taxon>
        <taxon>Motilibacterales</taxon>
        <taxon>Motilibacteraceae</taxon>
        <taxon>Motilibacter</taxon>
    </lineage>
</organism>
<name>A0A420XSV0_9ACTN</name>
<gene>
    <name evidence="1" type="ORF">CLV35_1661</name>
</gene>
<proteinExistence type="predicted"/>
<reference evidence="1 2" key="1">
    <citation type="submission" date="2018-10" db="EMBL/GenBank/DDBJ databases">
        <title>Genomic Encyclopedia of Archaeal and Bacterial Type Strains, Phase II (KMG-II): from individual species to whole genera.</title>
        <authorList>
            <person name="Goeker M."/>
        </authorList>
    </citation>
    <scope>NUCLEOTIDE SEQUENCE [LARGE SCALE GENOMIC DNA]</scope>
    <source>
        <strain evidence="1 2">RP-AC37</strain>
    </source>
</reference>
<comment type="caution">
    <text evidence="1">The sequence shown here is derived from an EMBL/GenBank/DDBJ whole genome shotgun (WGS) entry which is preliminary data.</text>
</comment>
<dbReference type="EMBL" id="RBWV01000010">
    <property type="protein sequence ID" value="RKS77956.1"/>
    <property type="molecule type" value="Genomic_DNA"/>
</dbReference>
<accession>A0A420XSV0</accession>
<sequence>MELAQEMFAQCVAEEQSARWVSTDDEASRLRAELRRLARAAGVRVRTARAGDSVVVVRLDAAVWDEDATSMRRKLTPHVDR</sequence>
<dbReference type="InParanoid" id="A0A420XSV0"/>
<dbReference type="AlphaFoldDB" id="A0A420XSV0"/>
<evidence type="ECO:0000313" key="1">
    <source>
        <dbReference type="EMBL" id="RKS77956.1"/>
    </source>
</evidence>
<keyword evidence="2" id="KW-1185">Reference proteome</keyword>